<feature type="region of interest" description="Disordered" evidence="1">
    <location>
        <begin position="73"/>
        <end position="135"/>
    </location>
</feature>
<dbReference type="AlphaFoldDB" id="A0AAV2EUT2"/>
<accession>A0AAV2EUT2</accession>
<feature type="compositionally biased region" description="Low complexity" evidence="1">
    <location>
        <begin position="83"/>
        <end position="98"/>
    </location>
</feature>
<dbReference type="EMBL" id="OZ034818">
    <property type="protein sequence ID" value="CAL1389457.1"/>
    <property type="molecule type" value="Genomic_DNA"/>
</dbReference>
<feature type="compositionally biased region" description="Polar residues" evidence="1">
    <location>
        <begin position="48"/>
        <end position="57"/>
    </location>
</feature>
<evidence type="ECO:0000256" key="1">
    <source>
        <dbReference type="SAM" id="MobiDB-lite"/>
    </source>
</evidence>
<protein>
    <submittedName>
        <fullName evidence="2">Uncharacterized protein</fullName>
    </submittedName>
</protein>
<evidence type="ECO:0000313" key="2">
    <source>
        <dbReference type="EMBL" id="CAL1389457.1"/>
    </source>
</evidence>
<evidence type="ECO:0000313" key="3">
    <source>
        <dbReference type="Proteomes" id="UP001497516"/>
    </source>
</evidence>
<feature type="region of interest" description="Disordered" evidence="1">
    <location>
        <begin position="27"/>
        <end position="57"/>
    </location>
</feature>
<keyword evidence="3" id="KW-1185">Reference proteome</keyword>
<organism evidence="2 3">
    <name type="scientific">Linum trigynum</name>
    <dbReference type="NCBI Taxonomy" id="586398"/>
    <lineage>
        <taxon>Eukaryota</taxon>
        <taxon>Viridiplantae</taxon>
        <taxon>Streptophyta</taxon>
        <taxon>Embryophyta</taxon>
        <taxon>Tracheophyta</taxon>
        <taxon>Spermatophyta</taxon>
        <taxon>Magnoliopsida</taxon>
        <taxon>eudicotyledons</taxon>
        <taxon>Gunneridae</taxon>
        <taxon>Pentapetalae</taxon>
        <taxon>rosids</taxon>
        <taxon>fabids</taxon>
        <taxon>Malpighiales</taxon>
        <taxon>Linaceae</taxon>
        <taxon>Linum</taxon>
    </lineage>
</organism>
<name>A0AAV2EUT2_9ROSI</name>
<feature type="compositionally biased region" description="Polar residues" evidence="1">
    <location>
        <begin position="29"/>
        <end position="39"/>
    </location>
</feature>
<proteinExistence type="predicted"/>
<dbReference type="Proteomes" id="UP001497516">
    <property type="component" value="Chromosome 5"/>
</dbReference>
<gene>
    <name evidence="2" type="ORF">LTRI10_LOCUS30311</name>
</gene>
<feature type="compositionally biased region" description="Acidic residues" evidence="1">
    <location>
        <begin position="125"/>
        <end position="135"/>
    </location>
</feature>
<sequence>MECVQGDAALRVGQPTSLPRGVEIRELPSQDSEGLNNHQGRWVHKKGITTNSSSPSQFTMSFGCDAGVSITRRPSRSSGFKASGGSWNAASGSTGWASLDPANVTPAHPTSGGEAVGVFPCPDDISGEEDGRDLS</sequence>
<reference evidence="2 3" key="1">
    <citation type="submission" date="2024-04" db="EMBL/GenBank/DDBJ databases">
        <authorList>
            <person name="Fracassetti M."/>
        </authorList>
    </citation>
    <scope>NUCLEOTIDE SEQUENCE [LARGE SCALE GENOMIC DNA]</scope>
</reference>